<feature type="region of interest" description="Disordered" evidence="1">
    <location>
        <begin position="1"/>
        <end position="23"/>
    </location>
</feature>
<proteinExistence type="predicted"/>
<dbReference type="EMBL" id="BMZM01000002">
    <property type="protein sequence ID" value="GHC24019.1"/>
    <property type="molecule type" value="Genomic_DNA"/>
</dbReference>
<evidence type="ECO:0000313" key="3">
    <source>
        <dbReference type="Proteomes" id="UP000604243"/>
    </source>
</evidence>
<dbReference type="InterPro" id="IPR010342">
    <property type="entry name" value="DUF938"/>
</dbReference>
<protein>
    <submittedName>
        <fullName evidence="2">SAM-dependent methyltransferase</fullName>
    </submittedName>
</protein>
<sequence length="224" mass="24619">MNTMDDLSAAPDDRQYSPAAQRNREPLLEVLKAHLTPGARVLEIASGSGEHLVHFARAMPENEFTPSDAHPQALASIAAWRDALLQEAPYARLHSPLALDVSQKPWPLETSSVDVMLCFNMIHISPWQATLDLFNGAAPHLTPQGWLLLYGPFSRHGGQMSDSNKAFHQSLMGRDSRWGIRDLEQEVLPAAGEAGLTLAEIIDMPANNLCVRLSRTGGQHVGRY</sequence>
<dbReference type="Proteomes" id="UP000604243">
    <property type="component" value="Unassembled WGS sequence"/>
</dbReference>
<keyword evidence="2" id="KW-0489">Methyltransferase</keyword>
<gene>
    <name evidence="2" type="ORF">GCM10010082_15550</name>
</gene>
<keyword evidence="2" id="KW-0808">Transferase</keyword>
<name>A0ABQ3FH17_9GAMM</name>
<dbReference type="Pfam" id="PF06080">
    <property type="entry name" value="DUF938"/>
    <property type="match status" value="1"/>
</dbReference>
<dbReference type="RefSeq" id="WP_229819660.1">
    <property type="nucleotide sequence ID" value="NZ_BMZM01000002.1"/>
</dbReference>
<keyword evidence="3" id="KW-1185">Reference proteome</keyword>
<evidence type="ECO:0000256" key="1">
    <source>
        <dbReference type="SAM" id="MobiDB-lite"/>
    </source>
</evidence>
<accession>A0ABQ3FH17</accession>
<dbReference type="InterPro" id="IPR029063">
    <property type="entry name" value="SAM-dependent_MTases_sf"/>
</dbReference>
<dbReference type="Gene3D" id="3.40.50.150">
    <property type="entry name" value="Vaccinia Virus protein VP39"/>
    <property type="match status" value="1"/>
</dbReference>
<dbReference type="GO" id="GO:0032259">
    <property type="term" value="P:methylation"/>
    <property type="evidence" value="ECO:0007669"/>
    <property type="project" value="UniProtKB-KW"/>
</dbReference>
<organism evidence="2 3">
    <name type="scientific">Kushneria pakistanensis</name>
    <dbReference type="NCBI Taxonomy" id="1508770"/>
    <lineage>
        <taxon>Bacteria</taxon>
        <taxon>Pseudomonadati</taxon>
        <taxon>Pseudomonadota</taxon>
        <taxon>Gammaproteobacteria</taxon>
        <taxon>Oceanospirillales</taxon>
        <taxon>Halomonadaceae</taxon>
        <taxon>Kushneria</taxon>
    </lineage>
</organism>
<reference evidence="3" key="1">
    <citation type="journal article" date="2019" name="Int. J. Syst. Evol. Microbiol.">
        <title>The Global Catalogue of Microorganisms (GCM) 10K type strain sequencing project: providing services to taxonomists for standard genome sequencing and annotation.</title>
        <authorList>
            <consortium name="The Broad Institute Genomics Platform"/>
            <consortium name="The Broad Institute Genome Sequencing Center for Infectious Disease"/>
            <person name="Wu L."/>
            <person name="Ma J."/>
        </authorList>
    </citation>
    <scope>NUCLEOTIDE SEQUENCE [LARGE SCALE GENOMIC DNA]</scope>
    <source>
        <strain evidence="3">KCTC 42082</strain>
    </source>
</reference>
<comment type="caution">
    <text evidence="2">The sequence shown here is derived from an EMBL/GenBank/DDBJ whole genome shotgun (WGS) entry which is preliminary data.</text>
</comment>
<dbReference type="SUPFAM" id="SSF53335">
    <property type="entry name" value="S-adenosyl-L-methionine-dependent methyltransferases"/>
    <property type="match status" value="1"/>
</dbReference>
<dbReference type="PANTHER" id="PTHR20974:SF0">
    <property type="entry name" value="UPF0585 PROTEIN CG18661"/>
    <property type="match status" value="1"/>
</dbReference>
<dbReference type="PANTHER" id="PTHR20974">
    <property type="entry name" value="UPF0585 PROTEIN CG18661"/>
    <property type="match status" value="1"/>
</dbReference>
<evidence type="ECO:0000313" key="2">
    <source>
        <dbReference type="EMBL" id="GHC24019.1"/>
    </source>
</evidence>
<dbReference type="GO" id="GO:0008168">
    <property type="term" value="F:methyltransferase activity"/>
    <property type="evidence" value="ECO:0007669"/>
    <property type="project" value="UniProtKB-KW"/>
</dbReference>